<dbReference type="PRINTS" id="PR00727">
    <property type="entry name" value="LEADERPTASE"/>
</dbReference>
<dbReference type="Pfam" id="PF10502">
    <property type="entry name" value="Peptidase_S26"/>
    <property type="match status" value="1"/>
</dbReference>
<evidence type="ECO:0000256" key="3">
    <source>
        <dbReference type="ARBA" id="ARBA00022792"/>
    </source>
</evidence>
<dbReference type="GO" id="GO:0006627">
    <property type="term" value="P:protein processing involved in protein targeting to mitochondrion"/>
    <property type="evidence" value="ECO:0007669"/>
    <property type="project" value="TreeGrafter"/>
</dbReference>
<keyword evidence="6" id="KW-0472">Membrane</keyword>
<feature type="domain" description="Peptidase S26" evidence="11">
    <location>
        <begin position="55"/>
        <end position="87"/>
    </location>
</feature>
<dbReference type="Proteomes" id="UP000095283">
    <property type="component" value="Unplaced"/>
</dbReference>
<reference evidence="13" key="1">
    <citation type="submission" date="2016-11" db="UniProtKB">
        <authorList>
            <consortium name="WormBaseParasite"/>
        </authorList>
    </citation>
    <scope>IDENTIFICATION</scope>
</reference>
<feature type="compositionally biased region" description="Low complexity" evidence="10">
    <location>
        <begin position="875"/>
        <end position="893"/>
    </location>
</feature>
<dbReference type="WBParaSite" id="Hba_10617">
    <property type="protein sequence ID" value="Hba_10617"/>
    <property type="gene ID" value="Hba_10617"/>
</dbReference>
<keyword evidence="4" id="KW-0378">Hydrolase</keyword>
<dbReference type="InterPro" id="IPR036286">
    <property type="entry name" value="LexA/Signal_pep-like_sf"/>
</dbReference>
<evidence type="ECO:0000256" key="2">
    <source>
        <dbReference type="ARBA" id="ARBA00011805"/>
    </source>
</evidence>
<dbReference type="PANTHER" id="PTHR12383:SF16">
    <property type="entry name" value="MITOCHONDRIAL INNER MEMBRANE PROTEASE SUBUNIT 1"/>
    <property type="match status" value="1"/>
</dbReference>
<dbReference type="Gene3D" id="2.10.109.10">
    <property type="entry name" value="Umud Fragment, subunit A"/>
    <property type="match status" value="1"/>
</dbReference>
<evidence type="ECO:0000313" key="13">
    <source>
        <dbReference type="WBParaSite" id="Hba_10617"/>
    </source>
</evidence>
<dbReference type="SUPFAM" id="SSF51306">
    <property type="entry name" value="LexA/Signal peptidase"/>
    <property type="match status" value="1"/>
</dbReference>
<dbReference type="PANTHER" id="PTHR12383">
    <property type="entry name" value="PROTEASE FAMILY S26 MITOCHONDRIAL INNER MEMBRANE PROTEASE-RELATED"/>
    <property type="match status" value="1"/>
</dbReference>
<sequence length="893" mass="99709">MVAARGFSILSGINSGNIHRGDIVGCLNPTEPNQLLCKRIVAKERDKVDCELLPTRRVPQGHVFIQGDNLMFSSDSRHFGPVPEGLILHLQVILFITFPQVMNTKGEKRYRRRKRKTETEDSEKDDLELVQSLTSKPNVGETSLDDSNQEVAAIANKKSDLYAAKMEEAEKADEADSESVSFEFTNIKLNLRKAIGISLKAVLSRHSIVGRKEPIEDSSSTSCIQMPYGLPCCRELLRCVSNRLSLIKEKVVCRLMFSWQSFQRSTTYEQKEMALESIVQLCSKIASSLDLPILSGYEIGRKIIASSSDISESSPERELTEPLSRPILPCANRHAPPANMPSMEQVIDQKKRKIIFHDGTELSVDYIQRKYLSSLMLNSFSFFLYYLFEFIFEKGYWNKYLFQKSLNGFRKCAAIAAHYGMKDVFDNLVIHLCKFSTLTNHLEGSSEDNLEIHRHRNMNDFLPSNHEGIALAFGENKKAQMATKTLFQLVHSNGDILRELLVDLSFLLRDAVHVTPDNFESCIQCLRTMIEASLDGGRYYSINISASINSKHFFLKKELSTDVAKEEQEVRKEEMQLSAFYQQVSLQLVDLCSILHSLAPGILAQWAANDIKVFLGYTLVMKVCSLFNLFHEISKKNYFQRAFLPTNMSNLGPAEWESCFGEAVPESLKNMLLVVDNTGLFSSIPGLYQMTVTRMGNVLPQLIRDTIPNPPAPVLSNQTSLDPTSLSSLSLINRLGRIQIAPAIPFQHESSSQPTQLPTVSSQSIFNHVNVSCASPVMPELIEVVVHSGATSPITTQSLTAIPSTQIQSVATSTLDSPLPVSQEGNQVSKACTSQDRTQIVSLQILSVQSSCESPRLELNTNQVQLFAENPLNEPISTIPATTSPSTTDNTLR</sequence>
<evidence type="ECO:0000256" key="6">
    <source>
        <dbReference type="ARBA" id="ARBA00023136"/>
    </source>
</evidence>
<keyword evidence="5" id="KW-0496">Mitochondrion</keyword>
<keyword evidence="12" id="KW-1185">Reference proteome</keyword>
<evidence type="ECO:0000313" key="12">
    <source>
        <dbReference type="Proteomes" id="UP000095283"/>
    </source>
</evidence>
<evidence type="ECO:0000256" key="7">
    <source>
        <dbReference type="ARBA" id="ARBA00032718"/>
    </source>
</evidence>
<dbReference type="PROSITE" id="PS00761">
    <property type="entry name" value="SPASE_I_3"/>
    <property type="match status" value="1"/>
</dbReference>
<protein>
    <recommendedName>
        <fullName evidence="7">IMP2-like protein</fullName>
    </recommendedName>
</protein>
<keyword evidence="3" id="KW-0999">Mitochondrion inner membrane</keyword>
<dbReference type="AlphaFoldDB" id="A0A1I7WZK5"/>
<comment type="subunit">
    <text evidence="2">Heterodimer of 2 subunits, IMMPL1 and IMMPL2.</text>
</comment>
<keyword evidence="9" id="KW-0175">Coiled coil</keyword>
<comment type="similarity">
    <text evidence="8">Belongs to the peptidase S26 family. IMP1 subfamily.</text>
</comment>
<organism evidence="12 13">
    <name type="scientific">Heterorhabditis bacteriophora</name>
    <name type="common">Entomopathogenic nematode worm</name>
    <dbReference type="NCBI Taxonomy" id="37862"/>
    <lineage>
        <taxon>Eukaryota</taxon>
        <taxon>Metazoa</taxon>
        <taxon>Ecdysozoa</taxon>
        <taxon>Nematoda</taxon>
        <taxon>Chromadorea</taxon>
        <taxon>Rhabditida</taxon>
        <taxon>Rhabditina</taxon>
        <taxon>Rhabditomorpha</taxon>
        <taxon>Strongyloidea</taxon>
        <taxon>Heterorhabditidae</taxon>
        <taxon>Heterorhabditis</taxon>
    </lineage>
</organism>
<evidence type="ECO:0000256" key="1">
    <source>
        <dbReference type="ARBA" id="ARBA00004273"/>
    </source>
</evidence>
<dbReference type="InterPro" id="IPR019758">
    <property type="entry name" value="Pept_S26A_signal_pept_1_CS"/>
</dbReference>
<evidence type="ECO:0000256" key="9">
    <source>
        <dbReference type="SAM" id="Coils"/>
    </source>
</evidence>
<evidence type="ECO:0000256" key="10">
    <source>
        <dbReference type="SAM" id="MobiDB-lite"/>
    </source>
</evidence>
<accession>A0A1I7WZK5</accession>
<dbReference type="GO" id="GO:0042720">
    <property type="term" value="C:mitochondrial inner membrane peptidase complex"/>
    <property type="evidence" value="ECO:0007669"/>
    <property type="project" value="TreeGrafter"/>
</dbReference>
<dbReference type="CDD" id="cd06530">
    <property type="entry name" value="S26_SPase_I"/>
    <property type="match status" value="1"/>
</dbReference>
<feature type="region of interest" description="Disordered" evidence="10">
    <location>
        <begin position="874"/>
        <end position="893"/>
    </location>
</feature>
<evidence type="ECO:0000256" key="4">
    <source>
        <dbReference type="ARBA" id="ARBA00022801"/>
    </source>
</evidence>
<dbReference type="GO" id="GO:0006465">
    <property type="term" value="P:signal peptide processing"/>
    <property type="evidence" value="ECO:0007669"/>
    <property type="project" value="InterPro"/>
</dbReference>
<comment type="subcellular location">
    <subcellularLocation>
        <location evidence="1">Mitochondrion inner membrane</location>
    </subcellularLocation>
</comment>
<dbReference type="InterPro" id="IPR000223">
    <property type="entry name" value="Pept_S26A_signal_pept_1"/>
</dbReference>
<dbReference type="GO" id="GO:0004252">
    <property type="term" value="F:serine-type endopeptidase activity"/>
    <property type="evidence" value="ECO:0007669"/>
    <property type="project" value="InterPro"/>
</dbReference>
<name>A0A1I7WZK5_HETBA</name>
<feature type="region of interest" description="Disordered" evidence="10">
    <location>
        <begin position="106"/>
        <end position="131"/>
    </location>
</feature>
<proteinExistence type="inferred from homology"/>
<evidence type="ECO:0000259" key="11">
    <source>
        <dbReference type="Pfam" id="PF10502"/>
    </source>
</evidence>
<feature type="coiled-coil region" evidence="9">
    <location>
        <begin position="556"/>
        <end position="583"/>
    </location>
</feature>
<dbReference type="InterPro" id="IPR019533">
    <property type="entry name" value="Peptidase_S26"/>
</dbReference>
<evidence type="ECO:0000256" key="8">
    <source>
        <dbReference type="ARBA" id="ARBA00038445"/>
    </source>
</evidence>
<evidence type="ECO:0000256" key="5">
    <source>
        <dbReference type="ARBA" id="ARBA00023128"/>
    </source>
</evidence>
<dbReference type="InterPro" id="IPR052064">
    <property type="entry name" value="Mito_IMP1_subunit"/>
</dbReference>